<dbReference type="Proteomes" id="UP000077521">
    <property type="component" value="Unassembled WGS sequence"/>
</dbReference>
<organism evidence="2 3">
    <name type="scientific">Tilletia indica</name>
    <dbReference type="NCBI Taxonomy" id="43049"/>
    <lineage>
        <taxon>Eukaryota</taxon>
        <taxon>Fungi</taxon>
        <taxon>Dikarya</taxon>
        <taxon>Basidiomycota</taxon>
        <taxon>Ustilaginomycotina</taxon>
        <taxon>Exobasidiomycetes</taxon>
        <taxon>Tilletiales</taxon>
        <taxon>Tilletiaceae</taxon>
        <taxon>Tilletia</taxon>
    </lineage>
</organism>
<protein>
    <submittedName>
        <fullName evidence="2">Uncharacterized protein</fullName>
    </submittedName>
</protein>
<keyword evidence="3" id="KW-1185">Reference proteome</keyword>
<evidence type="ECO:0000256" key="1">
    <source>
        <dbReference type="SAM" id="MobiDB-lite"/>
    </source>
</evidence>
<dbReference type="EMBL" id="LWDF02001024">
    <property type="protein sequence ID" value="KAE8240656.1"/>
    <property type="molecule type" value="Genomic_DNA"/>
</dbReference>
<reference evidence="2" key="2">
    <citation type="journal article" date="2019" name="IMA Fungus">
        <title>Genome sequencing and comparison of five Tilletia species to identify candidate genes for the detection of regulated species infecting wheat.</title>
        <authorList>
            <person name="Nguyen H.D.T."/>
            <person name="Sultana T."/>
            <person name="Kesanakurti P."/>
            <person name="Hambleton S."/>
        </authorList>
    </citation>
    <scope>NUCLEOTIDE SEQUENCE</scope>
    <source>
        <strain evidence="2">DAOMC 236416</strain>
    </source>
</reference>
<feature type="region of interest" description="Disordered" evidence="1">
    <location>
        <begin position="1"/>
        <end position="55"/>
    </location>
</feature>
<comment type="caution">
    <text evidence="2">The sequence shown here is derived from an EMBL/GenBank/DDBJ whole genome shotgun (WGS) entry which is preliminary data.</text>
</comment>
<feature type="compositionally biased region" description="Low complexity" evidence="1">
    <location>
        <begin position="1"/>
        <end position="49"/>
    </location>
</feature>
<evidence type="ECO:0000313" key="3">
    <source>
        <dbReference type="Proteomes" id="UP000077521"/>
    </source>
</evidence>
<sequence>MSTSSSPQLQSSPQQSASSTSSASLDASDPSHSSAGAAQASLPASASSSLQVGGRGIKRRADGVVYTAENKRIAVHYMFGSSTSRRLAVVKRVKRLRVGKSTLYDWKKEFPEVWDPSKAPAAGTELAQQLAAI</sequence>
<reference evidence="2" key="1">
    <citation type="submission" date="2016-04" db="EMBL/GenBank/DDBJ databases">
        <authorList>
            <person name="Nguyen H.D."/>
            <person name="Samba Siva P."/>
            <person name="Cullis J."/>
            <person name="Levesque C.A."/>
            <person name="Hambleton S."/>
        </authorList>
    </citation>
    <scope>NUCLEOTIDE SEQUENCE</scope>
    <source>
        <strain evidence="2">DAOMC 236416</strain>
    </source>
</reference>
<name>A0A177TGN1_9BASI</name>
<accession>A0A177TGN1</accession>
<dbReference type="AlphaFoldDB" id="A0A177TGN1"/>
<gene>
    <name evidence="2" type="ORF">A4X13_0g7668</name>
</gene>
<proteinExistence type="predicted"/>
<evidence type="ECO:0000313" key="2">
    <source>
        <dbReference type="EMBL" id="KAE8240656.1"/>
    </source>
</evidence>